<evidence type="ECO:0000313" key="1">
    <source>
        <dbReference type="EMBL" id="SEH13542.1"/>
    </source>
</evidence>
<gene>
    <name evidence="1" type="ORF">SAMN04487967_1438</name>
</gene>
<dbReference type="InterPro" id="IPR007325">
    <property type="entry name" value="KFase/CYL"/>
</dbReference>
<reference evidence="2" key="1">
    <citation type="submission" date="2016-10" db="EMBL/GenBank/DDBJ databases">
        <authorList>
            <person name="Varghese N."/>
            <person name="Submissions S."/>
        </authorList>
    </citation>
    <scope>NUCLEOTIDE SEQUENCE [LARGE SCALE GENOMIC DNA]</scope>
    <source>
        <strain evidence="2">CGMCC 1.8981</strain>
    </source>
</reference>
<evidence type="ECO:0000313" key="2">
    <source>
        <dbReference type="Proteomes" id="UP000199112"/>
    </source>
</evidence>
<sequence>MSQLIDLTATITEEMTNHPNHGRSPLFLDGTRMNHDQAEDTWRGKGVEDLSLVNGFVYIAEHNGTHIDAPFHLHPEGKTVDELDLEECHGPAVWLDVSDAGAKGAIGPDELETAAADAGVEVGAGDSVLLYTGWDEYLPEDRATYLEDHPGLSEAGAEWLYERDVTVVGIDCGNVDIAGDVSMPAHQVLLRNDAPDSYTLIVENLRNIDDIPAHRFTFSAAPLPLDDATASPIRAFAIVDD</sequence>
<dbReference type="PANTHER" id="PTHR31118">
    <property type="entry name" value="CYCLASE-LIKE PROTEIN 2"/>
    <property type="match status" value="1"/>
</dbReference>
<dbReference type="InterPro" id="IPR037175">
    <property type="entry name" value="KFase_sf"/>
</dbReference>
<dbReference type="Gene3D" id="3.50.30.50">
    <property type="entry name" value="Putative cyclase"/>
    <property type="match status" value="1"/>
</dbReference>
<dbReference type="EMBL" id="FNWL01000001">
    <property type="protein sequence ID" value="SEH13542.1"/>
    <property type="molecule type" value="Genomic_DNA"/>
</dbReference>
<accession>A0A1H6FSZ6</accession>
<dbReference type="GO" id="GO:0019441">
    <property type="term" value="P:L-tryptophan catabolic process to kynurenine"/>
    <property type="evidence" value="ECO:0007669"/>
    <property type="project" value="InterPro"/>
</dbReference>
<protein>
    <submittedName>
        <fullName evidence="1">Kynurenine formamidase</fullName>
    </submittedName>
</protein>
<organism evidence="1 2">
    <name type="scientific">Natronorubrum sediminis</name>
    <dbReference type="NCBI Taxonomy" id="640943"/>
    <lineage>
        <taxon>Archaea</taxon>
        <taxon>Methanobacteriati</taxon>
        <taxon>Methanobacteriota</taxon>
        <taxon>Stenosarchaea group</taxon>
        <taxon>Halobacteria</taxon>
        <taxon>Halobacteriales</taxon>
        <taxon>Natrialbaceae</taxon>
        <taxon>Natronorubrum</taxon>
    </lineage>
</organism>
<dbReference type="AlphaFoldDB" id="A0A1H6FSZ6"/>
<dbReference type="OrthoDB" id="9014at2157"/>
<dbReference type="Pfam" id="PF04199">
    <property type="entry name" value="Cyclase"/>
    <property type="match status" value="1"/>
</dbReference>
<name>A0A1H6FSZ6_9EURY</name>
<dbReference type="SUPFAM" id="SSF102198">
    <property type="entry name" value="Putative cyclase"/>
    <property type="match status" value="1"/>
</dbReference>
<dbReference type="Proteomes" id="UP000199112">
    <property type="component" value="Unassembled WGS sequence"/>
</dbReference>
<keyword evidence="2" id="KW-1185">Reference proteome</keyword>
<dbReference type="RefSeq" id="WP_090506317.1">
    <property type="nucleotide sequence ID" value="NZ_FNWL01000001.1"/>
</dbReference>
<proteinExistence type="predicted"/>
<dbReference type="PANTHER" id="PTHR31118:SF12">
    <property type="entry name" value="CYCLASE-LIKE PROTEIN 2"/>
    <property type="match status" value="1"/>
</dbReference>
<dbReference type="GO" id="GO:0004061">
    <property type="term" value="F:arylformamidase activity"/>
    <property type="evidence" value="ECO:0007669"/>
    <property type="project" value="InterPro"/>
</dbReference>